<dbReference type="EMBL" id="JAENHL010000009">
    <property type="protein sequence ID" value="MBK1871544.1"/>
    <property type="molecule type" value="Genomic_DNA"/>
</dbReference>
<sequence length="100" mass="11346">MPLIDKDRLYSLPRDIAAEVAHGALFPIQERPNFEQIAGVAILFAAFCNRLQLDPQEIHSIGMKMLRDEPFHHKGNAQIDSLRDFAGLVLTNKNRPQPKE</sequence>
<accession>A0ACC5RFP8</accession>
<proteinExistence type="predicted"/>
<evidence type="ECO:0000313" key="1">
    <source>
        <dbReference type="EMBL" id="MBK1871544.1"/>
    </source>
</evidence>
<name>A0ACC5RFP8_9HYPH</name>
<keyword evidence="2" id="KW-1185">Reference proteome</keyword>
<reference evidence="1" key="1">
    <citation type="submission" date="2021-01" db="EMBL/GenBank/DDBJ databases">
        <authorList>
            <person name="Sun Q."/>
        </authorList>
    </citation>
    <scope>NUCLEOTIDE SEQUENCE</scope>
    <source>
        <strain evidence="1">YIM B02566</strain>
    </source>
</reference>
<comment type="caution">
    <text evidence="1">The sequence shown here is derived from an EMBL/GenBank/DDBJ whole genome shotgun (WGS) entry which is preliminary data.</text>
</comment>
<evidence type="ECO:0000313" key="2">
    <source>
        <dbReference type="Proteomes" id="UP000616151"/>
    </source>
</evidence>
<protein>
    <submittedName>
        <fullName evidence="1">Uncharacterized protein</fullName>
    </submittedName>
</protein>
<gene>
    <name evidence="1" type="ORF">JHL16_34580</name>
</gene>
<organism evidence="1 2">
    <name type="scientific">Taklimakanibacter albus</name>
    <dbReference type="NCBI Taxonomy" id="2800327"/>
    <lineage>
        <taxon>Bacteria</taxon>
        <taxon>Pseudomonadati</taxon>
        <taxon>Pseudomonadota</taxon>
        <taxon>Alphaproteobacteria</taxon>
        <taxon>Hyphomicrobiales</taxon>
        <taxon>Aestuariivirgaceae</taxon>
        <taxon>Taklimakanibacter</taxon>
    </lineage>
</organism>
<dbReference type="Proteomes" id="UP000616151">
    <property type="component" value="Unassembled WGS sequence"/>
</dbReference>